<name>A0A9P8ENF8_AURME</name>
<proteinExistence type="predicted"/>
<sequence length="228" mass="25946">MSASSQPDAFAEAWKRSVSHKLDAGTGLDIPHPRKPPGVSIFATHELAHANKTYLTWKPEHMLWRVSGPDLPKMQQTLIDLMPEDNFEQLEKVYQYLYAVAELEEYHKVRLAEAITQLEEWKHVAKDARARLDALKITGGDYVAVAWHDAILDKVQGRVILWADIVAQEQKGVRRQESKVDKLEASASEAMDLLKQRREPTLEQRSSTDVGWCVTVYLTARENAEIKC</sequence>
<dbReference type="OrthoDB" id="3906952at2759"/>
<accession>A0A9P8ENF8</accession>
<feature type="non-terminal residue" evidence="2">
    <location>
        <position position="1"/>
    </location>
</feature>
<evidence type="ECO:0000313" key="2">
    <source>
        <dbReference type="EMBL" id="KAG9694393.1"/>
    </source>
</evidence>
<dbReference type="EMBL" id="JAHFXF010000163">
    <property type="protein sequence ID" value="KAG9694393.1"/>
    <property type="molecule type" value="Genomic_DNA"/>
</dbReference>
<reference evidence="2" key="2">
    <citation type="submission" date="2021-08" db="EMBL/GenBank/DDBJ databases">
        <authorList>
            <person name="Gostincar C."/>
            <person name="Sun X."/>
            <person name="Song Z."/>
            <person name="Gunde-Cimerman N."/>
        </authorList>
    </citation>
    <scope>NUCLEOTIDE SEQUENCE</scope>
    <source>
        <strain evidence="2">EXF-9911</strain>
    </source>
</reference>
<keyword evidence="1" id="KW-0175">Coiled coil</keyword>
<gene>
    <name evidence="2" type="ORF">KCU76_g5261</name>
</gene>
<reference evidence="2" key="1">
    <citation type="journal article" date="2021" name="J Fungi (Basel)">
        <title>Virulence traits and population genomics of the black yeast Aureobasidium melanogenum.</title>
        <authorList>
            <person name="Cernosa A."/>
            <person name="Sun X."/>
            <person name="Gostincar C."/>
            <person name="Fang C."/>
            <person name="Gunde-Cimerman N."/>
            <person name="Song Z."/>
        </authorList>
    </citation>
    <scope>NUCLEOTIDE SEQUENCE</scope>
    <source>
        <strain evidence="2">EXF-9911</strain>
    </source>
</reference>
<evidence type="ECO:0000313" key="3">
    <source>
        <dbReference type="Proteomes" id="UP000779574"/>
    </source>
</evidence>
<comment type="caution">
    <text evidence="2">The sequence shown here is derived from an EMBL/GenBank/DDBJ whole genome shotgun (WGS) entry which is preliminary data.</text>
</comment>
<feature type="coiled-coil region" evidence="1">
    <location>
        <begin position="111"/>
        <end position="138"/>
    </location>
</feature>
<feature type="coiled-coil region" evidence="1">
    <location>
        <begin position="166"/>
        <end position="193"/>
    </location>
</feature>
<dbReference type="AlphaFoldDB" id="A0A9P8ENF8"/>
<organism evidence="2 3">
    <name type="scientific">Aureobasidium melanogenum</name>
    <name type="common">Aureobasidium pullulans var. melanogenum</name>
    <dbReference type="NCBI Taxonomy" id="46634"/>
    <lineage>
        <taxon>Eukaryota</taxon>
        <taxon>Fungi</taxon>
        <taxon>Dikarya</taxon>
        <taxon>Ascomycota</taxon>
        <taxon>Pezizomycotina</taxon>
        <taxon>Dothideomycetes</taxon>
        <taxon>Dothideomycetidae</taxon>
        <taxon>Dothideales</taxon>
        <taxon>Saccotheciaceae</taxon>
        <taxon>Aureobasidium</taxon>
    </lineage>
</organism>
<evidence type="ECO:0000256" key="1">
    <source>
        <dbReference type="SAM" id="Coils"/>
    </source>
</evidence>
<protein>
    <submittedName>
        <fullName evidence="2">Uncharacterized protein</fullName>
    </submittedName>
</protein>
<dbReference type="Proteomes" id="UP000779574">
    <property type="component" value="Unassembled WGS sequence"/>
</dbReference>